<dbReference type="Gene3D" id="2.60.40.10">
    <property type="entry name" value="Immunoglobulins"/>
    <property type="match status" value="1"/>
</dbReference>
<dbReference type="EC" id="3.2.1.1" evidence="2"/>
<evidence type="ECO:0000256" key="4">
    <source>
        <dbReference type="ARBA" id="ARBA00022737"/>
    </source>
</evidence>
<dbReference type="SUPFAM" id="SSF49265">
    <property type="entry name" value="Fibronectin type III"/>
    <property type="match status" value="1"/>
</dbReference>
<dbReference type="SUPFAM" id="SSF49452">
    <property type="entry name" value="Starch-binding domain-like"/>
    <property type="match status" value="2"/>
</dbReference>
<gene>
    <name evidence="10" type="ORF">OM076_18020</name>
</gene>
<name>A0A9X3MT84_9ACTN</name>
<accession>A0A9X3MT84</accession>
<keyword evidence="4" id="KW-0677">Repeat</keyword>
<dbReference type="Pfam" id="PF13620">
    <property type="entry name" value="CarboxypepD_reg"/>
    <property type="match status" value="2"/>
</dbReference>
<dbReference type="InterPro" id="IPR013783">
    <property type="entry name" value="Ig-like_fold"/>
</dbReference>
<dbReference type="GO" id="GO:0004180">
    <property type="term" value="F:carboxypeptidase activity"/>
    <property type="evidence" value="ECO:0007669"/>
    <property type="project" value="UniProtKB-KW"/>
</dbReference>
<evidence type="ECO:0000256" key="2">
    <source>
        <dbReference type="ARBA" id="ARBA00012595"/>
    </source>
</evidence>
<feature type="coiled-coil region" evidence="6">
    <location>
        <begin position="2005"/>
        <end position="2032"/>
    </location>
</feature>
<feature type="region of interest" description="Disordered" evidence="7">
    <location>
        <begin position="2036"/>
        <end position="2060"/>
    </location>
</feature>
<evidence type="ECO:0000256" key="8">
    <source>
        <dbReference type="SAM" id="SignalP"/>
    </source>
</evidence>
<dbReference type="SMART" id="SM00237">
    <property type="entry name" value="Calx_beta"/>
    <property type="match status" value="1"/>
</dbReference>
<protein>
    <recommendedName>
        <fullName evidence="2">alpha-amylase</fullName>
        <ecNumber evidence="2">3.2.1.1</ecNumber>
    </recommendedName>
</protein>
<dbReference type="Proteomes" id="UP001149140">
    <property type="component" value="Unassembled WGS sequence"/>
</dbReference>
<evidence type="ECO:0000256" key="5">
    <source>
        <dbReference type="ARBA" id="ARBA00022837"/>
    </source>
</evidence>
<dbReference type="InterPro" id="IPR036116">
    <property type="entry name" value="FN3_sf"/>
</dbReference>
<dbReference type="GO" id="GO:0005975">
    <property type="term" value="P:carbohydrate metabolic process"/>
    <property type="evidence" value="ECO:0007669"/>
    <property type="project" value="UniProtKB-ARBA"/>
</dbReference>
<dbReference type="GO" id="GO:0004556">
    <property type="term" value="F:alpha-amylase activity"/>
    <property type="evidence" value="ECO:0007669"/>
    <property type="project" value="UniProtKB-EC"/>
</dbReference>
<reference evidence="10" key="1">
    <citation type="submission" date="2022-10" db="EMBL/GenBank/DDBJ databases">
        <title>The WGS of Solirubrobacter ginsenosidimutans DSM 21036.</title>
        <authorList>
            <person name="Jiang Z."/>
        </authorList>
    </citation>
    <scope>NUCLEOTIDE SEQUENCE</scope>
    <source>
        <strain evidence="10">DSM 21036</strain>
    </source>
</reference>
<keyword evidence="10" id="KW-0378">Hydrolase</keyword>
<evidence type="ECO:0000256" key="7">
    <source>
        <dbReference type="SAM" id="MobiDB-lite"/>
    </source>
</evidence>
<sequence length="2631" mass="266157">MVAALRSLLVATALLAVFATTAAAQDPACDRNWTGGSGNFNEAAHWPNGVPGTQERACLPAGNYTVTVTAGTSPKGVTVGAGVTVVIKQFQYIDARSASFLNHGTVQLEQNATLYGPLASDGTVEDTGTIPAGNNRPTIVGSIVNSGTLRANQGLQLQRNDGTFESTGTLATGSADSLLNGTGYTDSPWTISGRVNNPGLMQFQGGTMRVRAITTQTGNAFRTYDSKLDLTGATGATVETNNTVDLTTNIPAGVTVRVTGRTNDGYLRLDADHTNNGTLVFDSTDQFRATYLTNFSAAARLTNAGTLRLTGVTGADRNVRIPITNTAAGTITVDAGNRMVFQNDAGETITAGTWNANGNVWVQGGSTAPAQITQTGGTITVANGVTLFVTTGGRYVHQGGTTAGELQFQNGSTIDASGPGAATYHVVGYVTLAGNVNAAGTINLEAAGGQPANLTLTAPSTMAGRMTFTTGGANAQDTEINGGQRLTVTGRIDVLRGQGGTRHFKLPLTLAATGQFNVEALTTALLDGNDTYASTIAGTLTVAGGAYFGVRSGTQTVTQTGGTINGAGAFSIENLNAFVHQGGTVPGELALQNGASLDPSGPGAAAYHVVGNATLAGDVNAAATITAEAAGGQPAQLALNAPRTVAGRIILTTTGPNAQDTIVTGTGRLTVTGRVDVQKGVGGIRHFAVPLTVPAGGQFNVGADATVYVNGNGNTLDHQLAGNVTVAAGGLLLFRVATQTVTQTAGTITATGTFNVEGNTFVHQGGNVVGRVTVSSSGLRGRLDPSGPGTAAYLIANSVNLIADVSADAELDLGTNTVGGQIYVPERDVTNRGTIQVGQENSQYGGTLSDDGQPYTLTNAGSITAAKGTPHTLNLRVVNTGTLTANDGFGGIASFTDKPLITNSGGTVTINKTYLTTWRGYTQTSGLTDIIDGSLGSPRIPADIQILGGRLRGTGVITGPVTNAGTVEVGRAGTYGKLAINDVFDQIVRVAASYTQTPTGRLAVDIGGTAAGTSFDQLTVQGPATFDGALDVATAAGYTPTPNVDKYRVVLSETRTKEFANLTGGRFYTLSHDTTGALLTGRVAPPPASELTIGDAHALEGAGPLTFTVTLSKASTDPVTVDWTTEDDTAAAGADYTASSGTLTFPAGTTTQTLTVPVVNDATVEGVKQLLLRLRHPVNATLDVATGIGRIEPDDVGITNRAPTSVGVAGNATIVVTGGGFGAGTTAKLVRAGEADRAGTITSGPENGSKFAVRFDMRGATQGQWLLVVTAPTGSANTPITVQSGASALYSTLSVPSSLRYGWVGRAILSLRNAGANDVGIEMVRFVGKDLKVRAVGATEFSDRLSVTDLGDAETIPALSTRTVVVEVLSTTTVGHAFMGLDAEVYPSGYLSETIAGSDPDPGTGSISGHVTNAAGAPVRGLRVNAVNGPRSASTVTDGSGAYTLKPLKPGSYAVEAGGAKSSATVNENARTVDLTTGVADLSGTVGKGDAILALLADGKAVATTAADATGGFRFRVAKPGTYTLVADSPSSGRASRTVTVAAGVDQPGLSLTLGTRALNVTAGNGAKVRVWPAGEQDLPSERTAGAGGVAAFTGLPAGALTVEARAAGKAPARTTVAAGATAVTVTPAAATSIAGRVTAAGAPVETALVVATAPTGGEQHVAVTGADGRYTIGELPAGTYDVWVLGPAYAPLVKRGIATGTTTADAAVVTTGASLDVKVGTGRVGAIVQAIDPATRVIVASAATAELAATATLSPLPAGTYSIEAGGAKAQTVTVGGGGAKAARAAAYAGVTLDEDGYPVVADPEPDPAYEAYYEPWSLLKAPQPNEKDRLHWDDVDADYPGPCPTADRLFDTILLKQKIKVKAFQRWIDAWNAAGEGNAADVGLYLSKSALLGANMAATIALMGKAPAGVNPLVASVAQTQANMLGTIATNFAGQGSQFSFADAAGMFKDMVDILAVAEAEELGKASELSYLSSTISMLKGLIELSDELRAVPNEVKSRGDAYLTAQDQYERLIREINDLLKVYAEAKQHCPELIDRGPKPPVTSGGQVENITSNDPNEIYGPKGVGAQGWIPRSQALGYSIRFENLGPGSVIPPGQQPASAPATVVKVVTTLSPSVNIDTVTLGGVGWGKVELPVPAGLTSYHKDVPQADGDIVRIDGAVNVAARSITWTLKTIDPATGEIDGSPTAGFLPPEDGTRRGQGHVDYQAGTADAAAQGASISANATITFDVNTPIATNTHTNTVDGTAPAATLTLSTASCDGKLPVSWTGTDTGSGIAAYDVEVSGDSGLSWHPWQAGTGATSGTYSGTPGQAYAFRAMARDAVGNQEPAPATADATITLGACDLTPPRTSAILPAGAVGGWYGGPVHVTLAAVDAPGGSGVAALRYAGKQVAAATATERVSAEGVTDFAFSAVDAKGNAEETGHLPVRIDTAAPAITGTDGAAYAVGDAAAPDAACTDAGSGVATCSVPAGLDTSAVGTFSYTVDAADKLGHTASRTFTYTVSAAPVEQPGQPAPAPTPTPSAGPAFGAKPVNVKLGKITRTTAVVTLTSKEAFAFTGKATLLTTAKKPKARSKVASFSLAKGKSGKVTLKLKPALKKGKAVKLVLRLELRSGAATKTVEVKLTVRAAR</sequence>
<feature type="signal peptide" evidence="8">
    <location>
        <begin position="1"/>
        <end position="24"/>
    </location>
</feature>
<organism evidence="10 11">
    <name type="scientific">Solirubrobacter ginsenosidimutans</name>
    <dbReference type="NCBI Taxonomy" id="490573"/>
    <lineage>
        <taxon>Bacteria</taxon>
        <taxon>Bacillati</taxon>
        <taxon>Actinomycetota</taxon>
        <taxon>Thermoleophilia</taxon>
        <taxon>Solirubrobacterales</taxon>
        <taxon>Solirubrobacteraceae</taxon>
        <taxon>Solirubrobacter</taxon>
    </lineage>
</organism>
<feature type="compositionally biased region" description="Pro residues" evidence="7">
    <location>
        <begin position="2514"/>
        <end position="2524"/>
    </location>
</feature>
<keyword evidence="3 8" id="KW-0732">Signal</keyword>
<evidence type="ECO:0000256" key="6">
    <source>
        <dbReference type="SAM" id="Coils"/>
    </source>
</evidence>
<feature type="compositionally biased region" description="Polar residues" evidence="7">
    <location>
        <begin position="2047"/>
        <end position="2059"/>
    </location>
</feature>
<dbReference type="InterPro" id="IPR038081">
    <property type="entry name" value="CalX-like_sf"/>
</dbReference>
<evidence type="ECO:0000259" key="9">
    <source>
        <dbReference type="SMART" id="SM00237"/>
    </source>
</evidence>
<keyword evidence="10" id="KW-0121">Carboxypeptidase</keyword>
<evidence type="ECO:0000256" key="1">
    <source>
        <dbReference type="ARBA" id="ARBA00000548"/>
    </source>
</evidence>
<feature type="domain" description="Calx-beta" evidence="9">
    <location>
        <begin position="1079"/>
        <end position="1175"/>
    </location>
</feature>
<dbReference type="GO" id="GO:0030246">
    <property type="term" value="F:carbohydrate binding"/>
    <property type="evidence" value="ECO:0007669"/>
    <property type="project" value="InterPro"/>
</dbReference>
<dbReference type="RefSeq" id="WP_270041411.1">
    <property type="nucleotide sequence ID" value="NZ_JAPDOD010000016.1"/>
</dbReference>
<dbReference type="InterPro" id="IPR003644">
    <property type="entry name" value="Calx_beta"/>
</dbReference>
<keyword evidence="6" id="KW-0175">Coiled coil</keyword>
<comment type="caution">
    <text evidence="10">The sequence shown here is derived from an EMBL/GenBank/DDBJ whole genome shotgun (WGS) entry which is preliminary data.</text>
</comment>
<dbReference type="Gene3D" id="2.60.40.1120">
    <property type="entry name" value="Carboxypeptidase-like, regulatory domain"/>
    <property type="match status" value="3"/>
</dbReference>
<keyword evidence="10" id="KW-0645">Protease</keyword>
<dbReference type="Pfam" id="PF24595">
    <property type="entry name" value="DUF7619"/>
    <property type="match status" value="1"/>
</dbReference>
<dbReference type="Gene3D" id="2.60.40.2030">
    <property type="match status" value="1"/>
</dbReference>
<dbReference type="InterPro" id="IPR013784">
    <property type="entry name" value="Carb-bd-like_fold"/>
</dbReference>
<evidence type="ECO:0000256" key="3">
    <source>
        <dbReference type="ARBA" id="ARBA00022729"/>
    </source>
</evidence>
<dbReference type="InterPro" id="IPR055353">
    <property type="entry name" value="DUF7619"/>
</dbReference>
<dbReference type="Pfam" id="PF03160">
    <property type="entry name" value="Calx-beta"/>
    <property type="match status" value="1"/>
</dbReference>
<keyword evidence="5" id="KW-0106">Calcium</keyword>
<proteinExistence type="predicted"/>
<dbReference type="GO" id="GO:0007154">
    <property type="term" value="P:cell communication"/>
    <property type="evidence" value="ECO:0007669"/>
    <property type="project" value="InterPro"/>
</dbReference>
<comment type="catalytic activity">
    <reaction evidence="1">
        <text>Endohydrolysis of (1-&gt;4)-alpha-D-glucosidic linkages in polysaccharides containing three or more (1-&gt;4)-alpha-linked D-glucose units.</text>
        <dbReference type="EC" id="3.2.1.1"/>
    </reaction>
</comment>
<dbReference type="GO" id="GO:0016020">
    <property type="term" value="C:membrane"/>
    <property type="evidence" value="ECO:0007669"/>
    <property type="project" value="InterPro"/>
</dbReference>
<evidence type="ECO:0000313" key="11">
    <source>
        <dbReference type="Proteomes" id="UP001149140"/>
    </source>
</evidence>
<feature type="chain" id="PRO_5040777124" description="alpha-amylase" evidence="8">
    <location>
        <begin position="25"/>
        <end position="2631"/>
    </location>
</feature>
<feature type="region of interest" description="Disordered" evidence="7">
    <location>
        <begin position="2509"/>
        <end position="2528"/>
    </location>
</feature>
<dbReference type="SUPFAM" id="SSF141072">
    <property type="entry name" value="CalX-like"/>
    <property type="match status" value="1"/>
</dbReference>
<dbReference type="SUPFAM" id="SSF49478">
    <property type="entry name" value="Cna protein B-type domain"/>
    <property type="match status" value="1"/>
</dbReference>
<dbReference type="EMBL" id="JAPDOD010000016">
    <property type="protein sequence ID" value="MDA0162174.1"/>
    <property type="molecule type" value="Genomic_DNA"/>
</dbReference>
<evidence type="ECO:0000313" key="10">
    <source>
        <dbReference type="EMBL" id="MDA0162174.1"/>
    </source>
</evidence>
<keyword evidence="11" id="KW-1185">Reference proteome</keyword>